<proteinExistence type="predicted"/>
<name>A0AAU9G6D9_DROMD</name>
<keyword evidence="1" id="KW-0732">Signal</keyword>
<accession>A0AAU9G6D9</accession>
<gene>
    <name evidence="3" type="ORF">DMAD_02875</name>
</gene>
<feature type="domain" description="DUF753" evidence="2">
    <location>
        <begin position="37"/>
        <end position="107"/>
    </location>
</feature>
<reference evidence="3 4" key="1">
    <citation type="submission" date="2024-02" db="EMBL/GenBank/DDBJ databases">
        <title>A chromosome-level genome assembly of Drosophila madeirensis, a fruit fly species endemic to Madeira island.</title>
        <authorList>
            <person name="Tomihara K."/>
            <person name="Llopart A."/>
            <person name="Yamamoto D."/>
        </authorList>
    </citation>
    <scope>NUCLEOTIDE SEQUENCE [LARGE SCALE GENOMIC DNA]</scope>
    <source>
        <strain evidence="3 4">RF1</strain>
    </source>
</reference>
<evidence type="ECO:0000313" key="3">
    <source>
        <dbReference type="EMBL" id="BFG03679.1"/>
    </source>
</evidence>
<evidence type="ECO:0000313" key="4">
    <source>
        <dbReference type="Proteomes" id="UP001500889"/>
    </source>
</evidence>
<protein>
    <recommendedName>
        <fullName evidence="2">DUF753 domain-containing protein</fullName>
    </recommendedName>
</protein>
<feature type="chain" id="PRO_5043762253" description="DUF753 domain-containing protein" evidence="1">
    <location>
        <begin position="24"/>
        <end position="232"/>
    </location>
</feature>
<feature type="domain" description="DUF753" evidence="2">
    <location>
        <begin position="115"/>
        <end position="183"/>
    </location>
</feature>
<organism evidence="3 4">
    <name type="scientific">Drosophila madeirensis</name>
    <name type="common">Fruit fly</name>
    <dbReference type="NCBI Taxonomy" id="30013"/>
    <lineage>
        <taxon>Eukaryota</taxon>
        <taxon>Metazoa</taxon>
        <taxon>Ecdysozoa</taxon>
        <taxon>Arthropoda</taxon>
        <taxon>Hexapoda</taxon>
        <taxon>Insecta</taxon>
        <taxon>Pterygota</taxon>
        <taxon>Neoptera</taxon>
        <taxon>Endopterygota</taxon>
        <taxon>Diptera</taxon>
        <taxon>Brachycera</taxon>
        <taxon>Muscomorpha</taxon>
        <taxon>Ephydroidea</taxon>
        <taxon>Drosophilidae</taxon>
        <taxon>Drosophila</taxon>
        <taxon>Sophophora</taxon>
    </lineage>
</organism>
<dbReference type="Pfam" id="PF05444">
    <property type="entry name" value="DUF753"/>
    <property type="match status" value="2"/>
</dbReference>
<dbReference type="Proteomes" id="UP001500889">
    <property type="component" value="Chromosome E"/>
</dbReference>
<sequence length="232" mass="24759">MLPFWSELIACLLAVLVVPQTLAWDSPELQNAAEPPQCYSCEGINCLRTTKQNVTIGCADRLDICVTIYEDFAVSERGCLSQISLAGQAKCQARSPECHKCSGELCNNQGRSDFKCIQCSGSISDTCNEGTSSSLKALQCGLSTASNSYCYVKIVGAHLQRGCALSLKEQKTCLDSTDCSLCLPDSSLGQDVACNTFNLAYPKSSAGSLQGQKMFGLSLALLSLLALLLVNL</sequence>
<dbReference type="PANTHER" id="PTHR21721">
    <property type="entry name" value="GH09876P-RELATED"/>
    <property type="match status" value="1"/>
</dbReference>
<keyword evidence="4" id="KW-1185">Reference proteome</keyword>
<dbReference type="InterPro" id="IPR008472">
    <property type="entry name" value="DUF753"/>
</dbReference>
<feature type="signal peptide" evidence="1">
    <location>
        <begin position="1"/>
        <end position="23"/>
    </location>
</feature>
<dbReference type="EMBL" id="AP029267">
    <property type="protein sequence ID" value="BFG03679.1"/>
    <property type="molecule type" value="Genomic_DNA"/>
</dbReference>
<evidence type="ECO:0000259" key="2">
    <source>
        <dbReference type="Pfam" id="PF05444"/>
    </source>
</evidence>
<evidence type="ECO:0000256" key="1">
    <source>
        <dbReference type="SAM" id="SignalP"/>
    </source>
</evidence>
<dbReference type="AlphaFoldDB" id="A0AAU9G6D9"/>
<dbReference type="PANTHER" id="PTHR21721:SF26">
    <property type="entry name" value="DUF753 DOMAIN-CONTAINING PROTEIN-RELATED"/>
    <property type="match status" value="1"/>
</dbReference>